<evidence type="ECO:0000313" key="2">
    <source>
        <dbReference type="EMBL" id="KAF5368306.1"/>
    </source>
</evidence>
<evidence type="ECO:0000313" key="3">
    <source>
        <dbReference type="Proteomes" id="UP000518752"/>
    </source>
</evidence>
<feature type="chain" id="PRO_5034686685" description="CENP-V/GFA domain-containing protein" evidence="1">
    <location>
        <begin position="18"/>
        <end position="121"/>
    </location>
</feature>
<protein>
    <recommendedName>
        <fullName evidence="4">CENP-V/GFA domain-containing protein</fullName>
    </recommendedName>
</protein>
<dbReference type="AlphaFoldDB" id="A0A8H5GNX7"/>
<sequence length="121" mass="13815">MWIHPLAFALYLSIAPANNLSFRYEIMVLFTIRRLDRKFNPDKDPNEFKVITGPTAPRSFCGTCGSRIDKNGKEAALNWGYIADGTFDGTEGELFGVYRHRWMPEMPVVFHSDLSRSLAKI</sequence>
<name>A0A8H5GNX7_9AGAR</name>
<gene>
    <name evidence="2" type="ORF">D9757_010514</name>
</gene>
<reference evidence="2 3" key="1">
    <citation type="journal article" date="2020" name="ISME J.">
        <title>Uncovering the hidden diversity of litter-decomposition mechanisms in mushroom-forming fungi.</title>
        <authorList>
            <person name="Floudas D."/>
            <person name="Bentzer J."/>
            <person name="Ahren D."/>
            <person name="Johansson T."/>
            <person name="Persson P."/>
            <person name="Tunlid A."/>
        </authorList>
    </citation>
    <scope>NUCLEOTIDE SEQUENCE [LARGE SCALE GENOMIC DNA]</scope>
    <source>
        <strain evidence="2 3">CBS 406.79</strain>
    </source>
</reference>
<proteinExistence type="predicted"/>
<evidence type="ECO:0000256" key="1">
    <source>
        <dbReference type="SAM" id="SignalP"/>
    </source>
</evidence>
<evidence type="ECO:0008006" key="4">
    <source>
        <dbReference type="Google" id="ProtNLM"/>
    </source>
</evidence>
<dbReference type="Proteomes" id="UP000518752">
    <property type="component" value="Unassembled WGS sequence"/>
</dbReference>
<organism evidence="2 3">
    <name type="scientific">Collybiopsis confluens</name>
    <dbReference type="NCBI Taxonomy" id="2823264"/>
    <lineage>
        <taxon>Eukaryota</taxon>
        <taxon>Fungi</taxon>
        <taxon>Dikarya</taxon>
        <taxon>Basidiomycota</taxon>
        <taxon>Agaricomycotina</taxon>
        <taxon>Agaricomycetes</taxon>
        <taxon>Agaricomycetidae</taxon>
        <taxon>Agaricales</taxon>
        <taxon>Marasmiineae</taxon>
        <taxon>Omphalotaceae</taxon>
        <taxon>Collybiopsis</taxon>
    </lineage>
</organism>
<keyword evidence="3" id="KW-1185">Reference proteome</keyword>
<dbReference type="OrthoDB" id="9985472at2759"/>
<keyword evidence="1" id="KW-0732">Signal</keyword>
<comment type="caution">
    <text evidence="2">The sequence shown here is derived from an EMBL/GenBank/DDBJ whole genome shotgun (WGS) entry which is preliminary data.</text>
</comment>
<feature type="signal peptide" evidence="1">
    <location>
        <begin position="1"/>
        <end position="17"/>
    </location>
</feature>
<accession>A0A8H5GNX7</accession>
<dbReference type="EMBL" id="JAACJN010000134">
    <property type="protein sequence ID" value="KAF5368306.1"/>
    <property type="molecule type" value="Genomic_DNA"/>
</dbReference>